<protein>
    <submittedName>
        <fullName evidence="2">Uncharacterized protein</fullName>
    </submittedName>
</protein>
<dbReference type="EMBL" id="LAVV01009996">
    <property type="protein sequence ID" value="KNZ49688.1"/>
    <property type="molecule type" value="Genomic_DNA"/>
</dbReference>
<evidence type="ECO:0000313" key="2">
    <source>
        <dbReference type="EMBL" id="KNZ49688.1"/>
    </source>
</evidence>
<gene>
    <name evidence="2" type="ORF">VP01_4848g1</name>
</gene>
<comment type="caution">
    <text evidence="2">The sequence shown here is derived from an EMBL/GenBank/DDBJ whole genome shotgun (WGS) entry which is preliminary data.</text>
</comment>
<dbReference type="AlphaFoldDB" id="A0A0L6UMC0"/>
<sequence>IFTTREHLRKKDKLGPVKGVLQLQDEKLPGKFNRRGIVPRLLSGNWADASESPEVPIGLSRGESGIKPEGNESSERVGSGHAQKMGAVDRQGDITFYFRKMEPSPGEGTTNRGEQTDGGE</sequence>
<feature type="compositionally biased region" description="Basic and acidic residues" evidence="1">
    <location>
        <begin position="64"/>
        <end position="75"/>
    </location>
</feature>
<accession>A0A0L6UMC0</accession>
<proteinExistence type="predicted"/>
<name>A0A0L6UMC0_9BASI</name>
<dbReference type="VEuPathDB" id="FungiDB:VP01_4848g1"/>
<evidence type="ECO:0000313" key="3">
    <source>
        <dbReference type="Proteomes" id="UP000037035"/>
    </source>
</evidence>
<organism evidence="2 3">
    <name type="scientific">Puccinia sorghi</name>
    <dbReference type="NCBI Taxonomy" id="27349"/>
    <lineage>
        <taxon>Eukaryota</taxon>
        <taxon>Fungi</taxon>
        <taxon>Dikarya</taxon>
        <taxon>Basidiomycota</taxon>
        <taxon>Pucciniomycotina</taxon>
        <taxon>Pucciniomycetes</taxon>
        <taxon>Pucciniales</taxon>
        <taxon>Pucciniaceae</taxon>
        <taxon>Puccinia</taxon>
    </lineage>
</organism>
<feature type="region of interest" description="Disordered" evidence="1">
    <location>
        <begin position="47"/>
        <end position="120"/>
    </location>
</feature>
<reference evidence="2 3" key="1">
    <citation type="submission" date="2015-08" db="EMBL/GenBank/DDBJ databases">
        <title>Next Generation Sequencing and Analysis of the Genome of Puccinia sorghi L Schw, the Causal Agent of Maize Common Rust.</title>
        <authorList>
            <person name="Rochi L."/>
            <person name="Burguener G."/>
            <person name="Darino M."/>
            <person name="Turjanski A."/>
            <person name="Kreff E."/>
            <person name="Dieguez M.J."/>
            <person name="Sacco F."/>
        </authorList>
    </citation>
    <scope>NUCLEOTIDE SEQUENCE [LARGE SCALE GENOMIC DNA]</scope>
    <source>
        <strain evidence="2 3">RO10H11247</strain>
    </source>
</reference>
<feature type="non-terminal residue" evidence="2">
    <location>
        <position position="1"/>
    </location>
</feature>
<keyword evidence="3" id="KW-1185">Reference proteome</keyword>
<dbReference type="Proteomes" id="UP000037035">
    <property type="component" value="Unassembled WGS sequence"/>
</dbReference>
<evidence type="ECO:0000256" key="1">
    <source>
        <dbReference type="SAM" id="MobiDB-lite"/>
    </source>
</evidence>